<evidence type="ECO:0000256" key="3">
    <source>
        <dbReference type="ARBA" id="ARBA00022448"/>
    </source>
</evidence>
<evidence type="ECO:0000256" key="2">
    <source>
        <dbReference type="ARBA" id="ARBA00007856"/>
    </source>
</evidence>
<keyword evidence="8 11" id="KW-1133">Transmembrane helix</keyword>
<dbReference type="GO" id="GO:0045275">
    <property type="term" value="C:respiratory chain complex III"/>
    <property type="evidence" value="ECO:0007669"/>
    <property type="project" value="InterPro"/>
</dbReference>
<protein>
    <submittedName>
        <fullName evidence="12">Uncharacterized protein</fullName>
    </submittedName>
</protein>
<comment type="subcellular location">
    <subcellularLocation>
        <location evidence="1">Mitochondrion inner membrane</location>
        <topology evidence="1">Single-pass membrane protein</topology>
    </subcellularLocation>
</comment>
<dbReference type="GO" id="GO:0006122">
    <property type="term" value="P:mitochondrial electron transport, ubiquinol to cytochrome c"/>
    <property type="evidence" value="ECO:0007669"/>
    <property type="project" value="InterPro"/>
</dbReference>
<keyword evidence="5 11" id="KW-0812">Transmembrane</keyword>
<reference evidence="12 13" key="1">
    <citation type="submission" date="2011-10" db="EMBL/GenBank/DDBJ databases">
        <authorList>
            <person name="Genoscope - CEA"/>
        </authorList>
    </citation>
    <scope>NUCLEOTIDE SEQUENCE [LARGE SCALE GENOMIC DNA]</scope>
    <source>
        <strain evidence="12 13">RCC 1105</strain>
    </source>
</reference>
<evidence type="ECO:0000313" key="12">
    <source>
        <dbReference type="EMBL" id="CCO20540.1"/>
    </source>
</evidence>
<keyword evidence="4" id="KW-0679">Respiratory chain</keyword>
<sequence>MFNTFYKTFMVRFIIREEGQRESAYSFCVFSFRMMMFFFPDFPSFSTSSSSSIFINFLFFLSLSSKKIKSNTSVYVGVIIAGALVGEKMVNKGFDSMWESRNKGKLFKDLKLPEAEEE</sequence>
<dbReference type="Pfam" id="PF05365">
    <property type="entry name" value="UCR_UQCRX_QCR9"/>
    <property type="match status" value="1"/>
</dbReference>
<comment type="similarity">
    <text evidence="2">Belongs to the UQCR10/QCR9 family.</text>
</comment>
<dbReference type="KEGG" id="bpg:Bathy17g00550"/>
<dbReference type="Gene3D" id="1.20.5.260">
    <property type="entry name" value="Cytochrome b-c1 complex subunit 9"/>
    <property type="match status" value="1"/>
</dbReference>
<evidence type="ECO:0000256" key="9">
    <source>
        <dbReference type="ARBA" id="ARBA00023128"/>
    </source>
</evidence>
<gene>
    <name evidence="12" type="ordered locus">Bathy17g00550</name>
</gene>
<dbReference type="OrthoDB" id="44067at2759"/>
<evidence type="ECO:0000256" key="4">
    <source>
        <dbReference type="ARBA" id="ARBA00022660"/>
    </source>
</evidence>
<dbReference type="GeneID" id="19010937"/>
<keyword evidence="10 11" id="KW-0472">Membrane</keyword>
<keyword evidence="3" id="KW-0813">Transport</keyword>
<dbReference type="AlphaFoldDB" id="K8F6S9"/>
<dbReference type="InterPro" id="IPR008027">
    <property type="entry name" value="QCR9"/>
</dbReference>
<keyword evidence="6" id="KW-0999">Mitochondrion inner membrane</keyword>
<evidence type="ECO:0000256" key="6">
    <source>
        <dbReference type="ARBA" id="ARBA00022792"/>
    </source>
</evidence>
<dbReference type="EMBL" id="FO082262">
    <property type="protein sequence ID" value="CCO20540.1"/>
    <property type="molecule type" value="Genomic_DNA"/>
</dbReference>
<name>K8F6S9_9CHLO</name>
<dbReference type="GO" id="GO:0005743">
    <property type="term" value="C:mitochondrial inner membrane"/>
    <property type="evidence" value="ECO:0007669"/>
    <property type="project" value="UniProtKB-SubCell"/>
</dbReference>
<evidence type="ECO:0000256" key="10">
    <source>
        <dbReference type="ARBA" id="ARBA00023136"/>
    </source>
</evidence>
<evidence type="ECO:0000256" key="8">
    <source>
        <dbReference type="ARBA" id="ARBA00022989"/>
    </source>
</evidence>
<accession>K8F6S9</accession>
<dbReference type="Proteomes" id="UP000198341">
    <property type="component" value="Chromosome 17"/>
</dbReference>
<keyword evidence="9" id="KW-0496">Mitochondrion</keyword>
<dbReference type="InterPro" id="IPR036656">
    <property type="entry name" value="QCR9_sf"/>
</dbReference>
<proteinExistence type="inferred from homology"/>
<dbReference type="RefSeq" id="XP_007508436.1">
    <property type="nucleotide sequence ID" value="XM_007508374.1"/>
</dbReference>
<evidence type="ECO:0000256" key="1">
    <source>
        <dbReference type="ARBA" id="ARBA00004434"/>
    </source>
</evidence>
<keyword evidence="7" id="KW-0249">Electron transport</keyword>
<dbReference type="PANTHER" id="PTHR12980:SF0">
    <property type="entry name" value="CYTOCHROME B-C1 COMPLEX SUBUNIT 9"/>
    <property type="match status" value="1"/>
</dbReference>
<dbReference type="STRING" id="41875.K8F6S9"/>
<evidence type="ECO:0000313" key="13">
    <source>
        <dbReference type="Proteomes" id="UP000198341"/>
    </source>
</evidence>
<dbReference type="SUPFAM" id="SSF81514">
    <property type="entry name" value="Subunit X (non-heme 7 kDa protein) of cytochrome bc1 complex (Ubiquinol-cytochrome c reductase)"/>
    <property type="match status" value="1"/>
</dbReference>
<evidence type="ECO:0000256" key="5">
    <source>
        <dbReference type="ARBA" id="ARBA00022692"/>
    </source>
</evidence>
<organism evidence="12 13">
    <name type="scientific">Bathycoccus prasinos</name>
    <dbReference type="NCBI Taxonomy" id="41875"/>
    <lineage>
        <taxon>Eukaryota</taxon>
        <taxon>Viridiplantae</taxon>
        <taxon>Chlorophyta</taxon>
        <taxon>Mamiellophyceae</taxon>
        <taxon>Mamiellales</taxon>
        <taxon>Bathycoccaceae</taxon>
        <taxon>Bathycoccus</taxon>
    </lineage>
</organism>
<dbReference type="PANTHER" id="PTHR12980">
    <property type="entry name" value="UBIQUINOL-CYTOCHROME C REDUCTASE COMPLEX, SUBUNIT X"/>
    <property type="match status" value="1"/>
</dbReference>
<evidence type="ECO:0000256" key="11">
    <source>
        <dbReference type="SAM" id="Phobius"/>
    </source>
</evidence>
<feature type="transmembrane region" description="Helical" evidence="11">
    <location>
        <begin position="45"/>
        <end position="63"/>
    </location>
</feature>
<evidence type="ECO:0000256" key="7">
    <source>
        <dbReference type="ARBA" id="ARBA00022982"/>
    </source>
</evidence>
<keyword evidence="13" id="KW-1185">Reference proteome</keyword>